<gene>
    <name evidence="1" type="ORF">FWK35_00036221</name>
</gene>
<dbReference type="AlphaFoldDB" id="A0A6G0Y7U7"/>
<reference evidence="1 2" key="1">
    <citation type="submission" date="2019-08" db="EMBL/GenBank/DDBJ databases">
        <title>Whole genome of Aphis craccivora.</title>
        <authorList>
            <person name="Voronova N.V."/>
            <person name="Shulinski R.S."/>
            <person name="Bandarenka Y.V."/>
            <person name="Zhorov D.G."/>
            <person name="Warner D."/>
        </authorList>
    </citation>
    <scope>NUCLEOTIDE SEQUENCE [LARGE SCALE GENOMIC DNA]</scope>
    <source>
        <strain evidence="1">180601</strain>
        <tissue evidence="1">Whole Body</tissue>
    </source>
</reference>
<evidence type="ECO:0000313" key="1">
    <source>
        <dbReference type="EMBL" id="KAF0750599.1"/>
    </source>
</evidence>
<comment type="caution">
    <text evidence="1">The sequence shown here is derived from an EMBL/GenBank/DDBJ whole genome shotgun (WGS) entry which is preliminary data.</text>
</comment>
<dbReference type="EMBL" id="VUJU01005668">
    <property type="protein sequence ID" value="KAF0750599.1"/>
    <property type="molecule type" value="Genomic_DNA"/>
</dbReference>
<proteinExistence type="predicted"/>
<accession>A0A6G0Y7U7</accession>
<name>A0A6G0Y7U7_APHCR</name>
<keyword evidence="2" id="KW-1185">Reference proteome</keyword>
<dbReference type="OrthoDB" id="6615313at2759"/>
<evidence type="ECO:0000313" key="2">
    <source>
        <dbReference type="Proteomes" id="UP000478052"/>
    </source>
</evidence>
<organism evidence="1 2">
    <name type="scientific">Aphis craccivora</name>
    <name type="common">Cowpea aphid</name>
    <dbReference type="NCBI Taxonomy" id="307492"/>
    <lineage>
        <taxon>Eukaryota</taxon>
        <taxon>Metazoa</taxon>
        <taxon>Ecdysozoa</taxon>
        <taxon>Arthropoda</taxon>
        <taxon>Hexapoda</taxon>
        <taxon>Insecta</taxon>
        <taxon>Pterygota</taxon>
        <taxon>Neoptera</taxon>
        <taxon>Paraneoptera</taxon>
        <taxon>Hemiptera</taxon>
        <taxon>Sternorrhyncha</taxon>
        <taxon>Aphidomorpha</taxon>
        <taxon>Aphidoidea</taxon>
        <taxon>Aphididae</taxon>
        <taxon>Aphidini</taxon>
        <taxon>Aphis</taxon>
        <taxon>Aphis</taxon>
    </lineage>
</organism>
<dbReference type="Proteomes" id="UP000478052">
    <property type="component" value="Unassembled WGS sequence"/>
</dbReference>
<protein>
    <submittedName>
        <fullName evidence="1">Uncharacterized protein</fullName>
    </submittedName>
</protein>
<sequence length="129" mass="14954">MMIKELSVIDVNTWVVQLWIFKHSSDSPLQNSKTRSVNKWLEQHYNHIPLEYGDVRYEELDRILNSLKFDHAKGEQKQGLIFEFIPHVNAVNTYRAARLPAIGSIDTYPAMKIEDRNTSSSSTSCCIFH</sequence>